<sequence>MSLTMKSRKLAVEGAWEFTPQVFSDNRGLFVSPYQEAAFVEATGHPLFPVAQTNHSRSRRGVVRGVHFTRTPPGIGKYVYCARGRTIDIVVDVRVGSPTFGRCDAVLLDQQDFRAMYFPVGVGHAFVSLEDDTVVCYMLSGRYSPEDELSVNPLDSELALPIPKDLEPILSDRDRIAPTLEKAAADDLLPDYATCLELERALWAR</sequence>
<organism evidence="3 4">
    <name type="scientific">Streptomyces glomeratus</name>
    <dbReference type="NCBI Taxonomy" id="284452"/>
    <lineage>
        <taxon>Bacteria</taxon>
        <taxon>Bacillati</taxon>
        <taxon>Actinomycetota</taxon>
        <taxon>Actinomycetes</taxon>
        <taxon>Kitasatosporales</taxon>
        <taxon>Streptomycetaceae</taxon>
        <taxon>Streptomyces</taxon>
    </lineage>
</organism>
<dbReference type="Gene3D" id="2.60.120.10">
    <property type="entry name" value="Jelly Rolls"/>
    <property type="match status" value="1"/>
</dbReference>
<evidence type="ECO:0000256" key="2">
    <source>
        <dbReference type="ARBA" id="ARBA00023235"/>
    </source>
</evidence>
<evidence type="ECO:0000313" key="3">
    <source>
        <dbReference type="EMBL" id="GAA3061891.1"/>
    </source>
</evidence>
<accession>A0ABP6LZC9</accession>
<keyword evidence="2" id="KW-0413">Isomerase</keyword>
<gene>
    <name evidence="3" type="ORF">GCM10010448_51560</name>
</gene>
<comment type="caution">
    <text evidence="3">The sequence shown here is derived from an EMBL/GenBank/DDBJ whole genome shotgun (WGS) entry which is preliminary data.</text>
</comment>
<dbReference type="InterPro" id="IPR011051">
    <property type="entry name" value="RmlC_Cupin_sf"/>
</dbReference>
<dbReference type="Proteomes" id="UP001501532">
    <property type="component" value="Unassembled WGS sequence"/>
</dbReference>
<keyword evidence="4" id="KW-1185">Reference proteome</keyword>
<dbReference type="InterPro" id="IPR014710">
    <property type="entry name" value="RmlC-like_jellyroll"/>
</dbReference>
<dbReference type="PANTHER" id="PTHR21047">
    <property type="entry name" value="DTDP-6-DEOXY-D-GLUCOSE-3,5 EPIMERASE"/>
    <property type="match status" value="1"/>
</dbReference>
<evidence type="ECO:0000313" key="4">
    <source>
        <dbReference type="Proteomes" id="UP001501532"/>
    </source>
</evidence>
<protein>
    <submittedName>
        <fullName evidence="3">dTDP-4-dehydrorhamnose 3,5-epimerase</fullName>
    </submittedName>
</protein>
<dbReference type="PANTHER" id="PTHR21047:SF2">
    <property type="entry name" value="THYMIDINE DIPHOSPHO-4-KETO-RHAMNOSE 3,5-EPIMERASE"/>
    <property type="match status" value="1"/>
</dbReference>
<name>A0ABP6LZC9_9ACTN</name>
<dbReference type="InterPro" id="IPR000888">
    <property type="entry name" value="RmlC-like"/>
</dbReference>
<dbReference type="Pfam" id="PF00908">
    <property type="entry name" value="dTDP_sugar_isom"/>
    <property type="match status" value="1"/>
</dbReference>
<dbReference type="RefSeq" id="WP_308283635.1">
    <property type="nucleotide sequence ID" value="NZ_BAAAUF010000049.1"/>
</dbReference>
<comment type="similarity">
    <text evidence="1">Belongs to the dTDP-4-dehydrorhamnose 3,5-epimerase family.</text>
</comment>
<proteinExistence type="inferred from homology"/>
<reference evidence="4" key="1">
    <citation type="journal article" date="2019" name="Int. J. Syst. Evol. Microbiol.">
        <title>The Global Catalogue of Microorganisms (GCM) 10K type strain sequencing project: providing services to taxonomists for standard genome sequencing and annotation.</title>
        <authorList>
            <consortium name="The Broad Institute Genomics Platform"/>
            <consortium name="The Broad Institute Genome Sequencing Center for Infectious Disease"/>
            <person name="Wu L."/>
            <person name="Ma J."/>
        </authorList>
    </citation>
    <scope>NUCLEOTIDE SEQUENCE [LARGE SCALE GENOMIC DNA]</scope>
    <source>
        <strain evidence="4">JCM 9091</strain>
    </source>
</reference>
<dbReference type="CDD" id="cd00438">
    <property type="entry name" value="cupin_RmlC"/>
    <property type="match status" value="1"/>
</dbReference>
<dbReference type="SUPFAM" id="SSF51182">
    <property type="entry name" value="RmlC-like cupins"/>
    <property type="match status" value="1"/>
</dbReference>
<dbReference type="EMBL" id="BAAAUF010000049">
    <property type="protein sequence ID" value="GAA3061891.1"/>
    <property type="molecule type" value="Genomic_DNA"/>
</dbReference>
<evidence type="ECO:0000256" key="1">
    <source>
        <dbReference type="ARBA" id="ARBA00010154"/>
    </source>
</evidence>